<dbReference type="Proteomes" id="UP000886998">
    <property type="component" value="Unassembled WGS sequence"/>
</dbReference>
<evidence type="ECO:0000313" key="3">
    <source>
        <dbReference type="Proteomes" id="UP000886998"/>
    </source>
</evidence>
<feature type="compositionally biased region" description="Basic and acidic residues" evidence="1">
    <location>
        <begin position="1"/>
        <end position="16"/>
    </location>
</feature>
<feature type="region of interest" description="Disordered" evidence="1">
    <location>
        <begin position="1"/>
        <end position="193"/>
    </location>
</feature>
<keyword evidence="3" id="KW-1185">Reference proteome</keyword>
<accession>A0A8X6XZA4</accession>
<gene>
    <name evidence="2" type="primary">NCL1_47935</name>
    <name evidence="2" type="ORF">TNIN_120411</name>
</gene>
<protein>
    <submittedName>
        <fullName evidence="2">Uncharacterized protein</fullName>
    </submittedName>
</protein>
<organism evidence="2 3">
    <name type="scientific">Trichonephila inaurata madagascariensis</name>
    <dbReference type="NCBI Taxonomy" id="2747483"/>
    <lineage>
        <taxon>Eukaryota</taxon>
        <taxon>Metazoa</taxon>
        <taxon>Ecdysozoa</taxon>
        <taxon>Arthropoda</taxon>
        <taxon>Chelicerata</taxon>
        <taxon>Arachnida</taxon>
        <taxon>Araneae</taxon>
        <taxon>Araneomorphae</taxon>
        <taxon>Entelegynae</taxon>
        <taxon>Araneoidea</taxon>
        <taxon>Nephilidae</taxon>
        <taxon>Trichonephila</taxon>
        <taxon>Trichonephila inaurata</taxon>
    </lineage>
</organism>
<comment type="caution">
    <text evidence="2">The sequence shown here is derived from an EMBL/GenBank/DDBJ whole genome shotgun (WGS) entry which is preliminary data.</text>
</comment>
<name>A0A8X6XZA4_9ARAC</name>
<feature type="compositionally biased region" description="Basic and acidic residues" evidence="1">
    <location>
        <begin position="120"/>
        <end position="130"/>
    </location>
</feature>
<reference evidence="2" key="1">
    <citation type="submission" date="2020-08" db="EMBL/GenBank/DDBJ databases">
        <title>Multicomponent nature underlies the extraordinary mechanical properties of spider dragline silk.</title>
        <authorList>
            <person name="Kono N."/>
            <person name="Nakamura H."/>
            <person name="Mori M."/>
            <person name="Yoshida Y."/>
            <person name="Ohtoshi R."/>
            <person name="Malay A.D."/>
            <person name="Moran D.A.P."/>
            <person name="Tomita M."/>
            <person name="Numata K."/>
            <person name="Arakawa K."/>
        </authorList>
    </citation>
    <scope>NUCLEOTIDE SEQUENCE</scope>
</reference>
<proteinExistence type="predicted"/>
<feature type="compositionally biased region" description="Acidic residues" evidence="1">
    <location>
        <begin position="181"/>
        <end position="193"/>
    </location>
</feature>
<dbReference type="AlphaFoldDB" id="A0A8X6XZA4"/>
<feature type="compositionally biased region" description="Low complexity" evidence="1">
    <location>
        <begin position="28"/>
        <end position="40"/>
    </location>
</feature>
<dbReference type="EMBL" id="BMAV01014190">
    <property type="protein sequence ID" value="GFY62397.1"/>
    <property type="molecule type" value="Genomic_DNA"/>
</dbReference>
<sequence length="193" mass="21054">MSGKEEQKNPTSEEPHQLLQPPQGAEGGSESTSTETSPRGSSKKKWMDAFLKYSPTGKSSKTKSKPQVSPKDEQTDIKERASSSSSSMKAFQKFADRARNLAGRKNRGDFKDNLCENEEKEVHEEKESTRKRLSSIPKQVESSIDPSKCKQHKLADSSSVVSMPTSSISLGSSPFSSEPASPEDEVAPSDAET</sequence>
<feature type="compositionally biased region" description="Low complexity" evidence="1">
    <location>
        <begin position="157"/>
        <end position="180"/>
    </location>
</feature>
<evidence type="ECO:0000256" key="1">
    <source>
        <dbReference type="SAM" id="MobiDB-lite"/>
    </source>
</evidence>
<feature type="compositionally biased region" description="Polar residues" evidence="1">
    <location>
        <begin position="136"/>
        <end position="145"/>
    </location>
</feature>
<feature type="compositionally biased region" description="Basic and acidic residues" evidence="1">
    <location>
        <begin position="70"/>
        <end position="81"/>
    </location>
</feature>
<evidence type="ECO:0000313" key="2">
    <source>
        <dbReference type="EMBL" id="GFY62397.1"/>
    </source>
</evidence>